<dbReference type="InterPro" id="IPR002933">
    <property type="entry name" value="Peptidase_M20"/>
</dbReference>
<protein>
    <submittedName>
        <fullName evidence="2">Amidohydrolase</fullName>
    </submittedName>
</protein>
<dbReference type="InterPro" id="IPR011650">
    <property type="entry name" value="Peptidase_M20_dimer"/>
</dbReference>
<dbReference type="Gene3D" id="3.40.630.10">
    <property type="entry name" value="Zn peptidases"/>
    <property type="match status" value="1"/>
</dbReference>
<dbReference type="Pfam" id="PF07687">
    <property type="entry name" value="M20_dimer"/>
    <property type="match status" value="1"/>
</dbReference>
<dbReference type="Pfam" id="PF01546">
    <property type="entry name" value="Peptidase_M20"/>
    <property type="match status" value="1"/>
</dbReference>
<organism evidence="2 3">
    <name type="scientific">Corynebacterium propinquum</name>
    <dbReference type="NCBI Taxonomy" id="43769"/>
    <lineage>
        <taxon>Bacteria</taxon>
        <taxon>Bacillati</taxon>
        <taxon>Actinomycetota</taxon>
        <taxon>Actinomycetes</taxon>
        <taxon>Mycobacteriales</taxon>
        <taxon>Corynebacteriaceae</taxon>
        <taxon>Corynebacterium</taxon>
    </lineage>
</organism>
<proteinExistence type="predicted"/>
<sequence>MPQQLDTAPANVSRSQPSASHIADLLADHTADLSWQQDFYDDLHAHPELSHQEERTAGAIQSALQRFDVEVTTDIGGHGIVAVMRNNATTDTPTALMRADFDALFVDGKNLHACGHDMHTTALLGALAILENLREHWAGTVIALFQPAEESSIGAKLMIEDGLVDKIPAPDVCLGQHVMPGRAGEVQTRRGPLMAGCDSIKVTIFGKSAHTSMPHTSIDPTYTAAMIVTRLQAIVGREVAPDEFFVISVGTLRSGDTNNIIPDSAELVLNTRYYDEELAERVYAALKRVVQAEVQASGSTKEPEFHFYAHGEVVDNNEAIFDRVRGTFDATFGEHSVTAQRSTVSEDFTYLPKAWNVPYLFWFVGSTPRQLWDEAAARGTIDTDVPVNHQANFVPEYEPTVHATTLAGAGALLSFVAV</sequence>
<evidence type="ECO:0000313" key="3">
    <source>
        <dbReference type="Proteomes" id="UP001243856"/>
    </source>
</evidence>
<name>A0ABT7G2Y2_9CORY</name>
<dbReference type="NCBIfam" id="TIGR01891">
    <property type="entry name" value="amidohydrolases"/>
    <property type="match status" value="1"/>
</dbReference>
<dbReference type="EMBL" id="JASNVK010000012">
    <property type="protein sequence ID" value="MDK4301094.1"/>
    <property type="molecule type" value="Genomic_DNA"/>
</dbReference>
<gene>
    <name evidence="2" type="ORF">QPX45_07570</name>
</gene>
<comment type="caution">
    <text evidence="2">The sequence shown here is derived from an EMBL/GenBank/DDBJ whole genome shotgun (WGS) entry which is preliminary data.</text>
</comment>
<feature type="domain" description="Peptidase M20 dimerisation" evidence="1">
    <location>
        <begin position="199"/>
        <end position="293"/>
    </location>
</feature>
<dbReference type="SUPFAM" id="SSF55031">
    <property type="entry name" value="Bacterial exopeptidase dimerisation domain"/>
    <property type="match status" value="1"/>
</dbReference>
<dbReference type="InterPro" id="IPR017439">
    <property type="entry name" value="Amidohydrolase"/>
</dbReference>
<accession>A0ABT7G2Y2</accession>
<reference evidence="2 3" key="1">
    <citation type="submission" date="2023-05" db="EMBL/GenBank/DDBJ databases">
        <title>Metabolic capabilities are highly conserved among human nasal-associated Corynebacterium species in pangenomic analyses.</title>
        <authorList>
            <person name="Tran T.H."/>
            <person name="Roberts A.Q."/>
            <person name="Escapa I.F."/>
            <person name="Gao W."/>
            <person name="Conlan S."/>
            <person name="Kong H."/>
            <person name="Segre J.A."/>
            <person name="Kelly M.S."/>
            <person name="Lemon K.P."/>
        </authorList>
    </citation>
    <scope>NUCLEOTIDE SEQUENCE [LARGE SCALE GENOMIC DNA]</scope>
    <source>
        <strain evidence="2 3">KPL2811</strain>
    </source>
</reference>
<dbReference type="PANTHER" id="PTHR11014">
    <property type="entry name" value="PEPTIDASE M20 FAMILY MEMBER"/>
    <property type="match status" value="1"/>
</dbReference>
<evidence type="ECO:0000259" key="1">
    <source>
        <dbReference type="Pfam" id="PF07687"/>
    </source>
</evidence>
<dbReference type="InterPro" id="IPR036264">
    <property type="entry name" value="Bact_exopeptidase_dim_dom"/>
</dbReference>
<dbReference type="SUPFAM" id="SSF53187">
    <property type="entry name" value="Zn-dependent exopeptidases"/>
    <property type="match status" value="1"/>
</dbReference>
<keyword evidence="3" id="KW-1185">Reference proteome</keyword>
<dbReference type="Proteomes" id="UP001243856">
    <property type="component" value="Unassembled WGS sequence"/>
</dbReference>
<dbReference type="RefSeq" id="WP_284585869.1">
    <property type="nucleotide sequence ID" value="NZ_JASNVK010000012.1"/>
</dbReference>
<evidence type="ECO:0000313" key="2">
    <source>
        <dbReference type="EMBL" id="MDK4301094.1"/>
    </source>
</evidence>
<dbReference type="PANTHER" id="PTHR11014:SF63">
    <property type="entry name" value="METALLOPEPTIDASE, PUTATIVE (AFU_ORTHOLOGUE AFUA_6G09600)-RELATED"/>
    <property type="match status" value="1"/>
</dbReference>
<dbReference type="Gene3D" id="3.30.70.360">
    <property type="match status" value="1"/>
</dbReference>